<organism evidence="1 2">
    <name type="scientific">Massariosphaeria phaeospora</name>
    <dbReference type="NCBI Taxonomy" id="100035"/>
    <lineage>
        <taxon>Eukaryota</taxon>
        <taxon>Fungi</taxon>
        <taxon>Dikarya</taxon>
        <taxon>Ascomycota</taxon>
        <taxon>Pezizomycotina</taxon>
        <taxon>Dothideomycetes</taxon>
        <taxon>Pleosporomycetidae</taxon>
        <taxon>Pleosporales</taxon>
        <taxon>Pleosporales incertae sedis</taxon>
        <taxon>Massariosphaeria</taxon>
    </lineage>
</organism>
<evidence type="ECO:0000313" key="2">
    <source>
        <dbReference type="Proteomes" id="UP000481861"/>
    </source>
</evidence>
<dbReference type="Proteomes" id="UP000481861">
    <property type="component" value="Unassembled WGS sequence"/>
</dbReference>
<keyword evidence="2" id="KW-1185">Reference proteome</keyword>
<proteinExistence type="predicted"/>
<reference evidence="1 2" key="1">
    <citation type="submission" date="2020-01" db="EMBL/GenBank/DDBJ databases">
        <authorList>
            <consortium name="DOE Joint Genome Institute"/>
            <person name="Haridas S."/>
            <person name="Albert R."/>
            <person name="Binder M."/>
            <person name="Bloem J."/>
            <person name="Labutti K."/>
            <person name="Salamov A."/>
            <person name="Andreopoulos B."/>
            <person name="Baker S.E."/>
            <person name="Barry K."/>
            <person name="Bills G."/>
            <person name="Bluhm B.H."/>
            <person name="Cannon C."/>
            <person name="Castanera R."/>
            <person name="Culley D.E."/>
            <person name="Daum C."/>
            <person name="Ezra D."/>
            <person name="Gonzalez J.B."/>
            <person name="Henrissat B."/>
            <person name="Kuo A."/>
            <person name="Liang C."/>
            <person name="Lipzen A."/>
            <person name="Lutzoni F."/>
            <person name="Magnuson J."/>
            <person name="Mondo S."/>
            <person name="Nolan M."/>
            <person name="Ohm R."/>
            <person name="Pangilinan J."/>
            <person name="Park H.-J.H."/>
            <person name="Ramirez L."/>
            <person name="Alfaro M."/>
            <person name="Sun H."/>
            <person name="Tritt A."/>
            <person name="Yoshinaga Y."/>
            <person name="Zwiers L.-H.L."/>
            <person name="Turgeon B.G."/>
            <person name="Goodwin S.B."/>
            <person name="Spatafora J.W."/>
            <person name="Crous P.W."/>
            <person name="Grigoriev I.V."/>
        </authorList>
    </citation>
    <scope>NUCLEOTIDE SEQUENCE [LARGE SCALE GENOMIC DNA]</scope>
    <source>
        <strain evidence="1 2">CBS 611.86</strain>
    </source>
</reference>
<accession>A0A7C8M0X3</accession>
<dbReference type="AlphaFoldDB" id="A0A7C8M0X3"/>
<gene>
    <name evidence="1" type="ORF">BDV95DRAFT_294277</name>
</gene>
<sequence>MMINGDEYIMWTARLSLSTGCWASSGYSVQGCAQFEQKLRQCMDTPRAPDQKKNNINYHCPACTPRSWVRTNANDLSRPILEPCKSHVHRIIAATLHDNYARRGRSRCFPILDGVWIWRYHCTYIDVSRAGASADFAIVQ</sequence>
<evidence type="ECO:0000313" key="1">
    <source>
        <dbReference type="EMBL" id="KAF2864618.1"/>
    </source>
</evidence>
<comment type="caution">
    <text evidence="1">The sequence shown here is derived from an EMBL/GenBank/DDBJ whole genome shotgun (WGS) entry which is preliminary data.</text>
</comment>
<dbReference type="EMBL" id="JAADJZ010000045">
    <property type="protein sequence ID" value="KAF2864618.1"/>
    <property type="molecule type" value="Genomic_DNA"/>
</dbReference>
<dbReference type="OrthoDB" id="2210at2759"/>
<protein>
    <submittedName>
        <fullName evidence="1">Uncharacterized protein</fullName>
    </submittedName>
</protein>
<name>A0A7C8M0X3_9PLEO</name>